<organism evidence="2 3">
    <name type="scientific">Synaphobranchus kaupii</name>
    <name type="common">Kaup's arrowtooth eel</name>
    <dbReference type="NCBI Taxonomy" id="118154"/>
    <lineage>
        <taxon>Eukaryota</taxon>
        <taxon>Metazoa</taxon>
        <taxon>Chordata</taxon>
        <taxon>Craniata</taxon>
        <taxon>Vertebrata</taxon>
        <taxon>Euteleostomi</taxon>
        <taxon>Actinopterygii</taxon>
        <taxon>Neopterygii</taxon>
        <taxon>Teleostei</taxon>
        <taxon>Anguilliformes</taxon>
        <taxon>Synaphobranchidae</taxon>
        <taxon>Synaphobranchus</taxon>
    </lineage>
</organism>
<sequence>MCHRRLLSPPPDSCRHPRSCPHPPETRGEEPRNQRTSGSLSPHQSKLKSGKGPGRSAGDLRPVAGAPPPPPAQAMREGSPNLGKCYTAITGKPNNSVRCTTCHSTAIQIV</sequence>
<keyword evidence="3" id="KW-1185">Reference proteome</keyword>
<evidence type="ECO:0000313" key="2">
    <source>
        <dbReference type="EMBL" id="KAJ8360111.1"/>
    </source>
</evidence>
<gene>
    <name evidence="2" type="ORF">SKAU_G00166360</name>
</gene>
<accession>A0A9Q1FJP9</accession>
<protein>
    <submittedName>
        <fullName evidence="2">Uncharacterized protein</fullName>
    </submittedName>
</protein>
<feature type="region of interest" description="Disordered" evidence="1">
    <location>
        <begin position="1"/>
        <end position="82"/>
    </location>
</feature>
<feature type="compositionally biased region" description="Polar residues" evidence="1">
    <location>
        <begin position="34"/>
        <end position="44"/>
    </location>
</feature>
<proteinExistence type="predicted"/>
<reference evidence="2" key="1">
    <citation type="journal article" date="2023" name="Science">
        <title>Genome structures resolve the early diversification of teleost fishes.</title>
        <authorList>
            <person name="Parey E."/>
            <person name="Louis A."/>
            <person name="Montfort J."/>
            <person name="Bouchez O."/>
            <person name="Roques C."/>
            <person name="Iampietro C."/>
            <person name="Lluch J."/>
            <person name="Castinel A."/>
            <person name="Donnadieu C."/>
            <person name="Desvignes T."/>
            <person name="Floi Bucao C."/>
            <person name="Jouanno E."/>
            <person name="Wen M."/>
            <person name="Mejri S."/>
            <person name="Dirks R."/>
            <person name="Jansen H."/>
            <person name="Henkel C."/>
            <person name="Chen W.J."/>
            <person name="Zahm M."/>
            <person name="Cabau C."/>
            <person name="Klopp C."/>
            <person name="Thompson A.W."/>
            <person name="Robinson-Rechavi M."/>
            <person name="Braasch I."/>
            <person name="Lecointre G."/>
            <person name="Bobe J."/>
            <person name="Postlethwait J.H."/>
            <person name="Berthelot C."/>
            <person name="Roest Crollius H."/>
            <person name="Guiguen Y."/>
        </authorList>
    </citation>
    <scope>NUCLEOTIDE SEQUENCE</scope>
    <source>
        <strain evidence="2">WJC10195</strain>
    </source>
</reference>
<evidence type="ECO:0000256" key="1">
    <source>
        <dbReference type="SAM" id="MobiDB-lite"/>
    </source>
</evidence>
<dbReference type="EMBL" id="JAINUF010000005">
    <property type="protein sequence ID" value="KAJ8360111.1"/>
    <property type="molecule type" value="Genomic_DNA"/>
</dbReference>
<dbReference type="AlphaFoldDB" id="A0A9Q1FJP9"/>
<feature type="compositionally biased region" description="Basic and acidic residues" evidence="1">
    <location>
        <begin position="24"/>
        <end position="33"/>
    </location>
</feature>
<comment type="caution">
    <text evidence="2">The sequence shown here is derived from an EMBL/GenBank/DDBJ whole genome shotgun (WGS) entry which is preliminary data.</text>
</comment>
<evidence type="ECO:0000313" key="3">
    <source>
        <dbReference type="Proteomes" id="UP001152622"/>
    </source>
</evidence>
<dbReference type="Proteomes" id="UP001152622">
    <property type="component" value="Chromosome 5"/>
</dbReference>
<name>A0A9Q1FJP9_SYNKA</name>